<name>A0A9P1GC76_9DINO</name>
<dbReference type="CDD" id="cd00009">
    <property type="entry name" value="AAA"/>
    <property type="match status" value="1"/>
</dbReference>
<feature type="coiled-coil region" evidence="12">
    <location>
        <begin position="812"/>
        <end position="839"/>
    </location>
</feature>
<dbReference type="InterPro" id="IPR034014">
    <property type="entry name" value="Zn_ribbon_RPC11_C"/>
</dbReference>
<evidence type="ECO:0000259" key="16">
    <source>
        <dbReference type="PROSITE" id="PS51133"/>
    </source>
</evidence>
<dbReference type="Gene3D" id="2.40.40.20">
    <property type="match status" value="1"/>
</dbReference>
<evidence type="ECO:0000256" key="12">
    <source>
        <dbReference type="SAM" id="Coils"/>
    </source>
</evidence>
<dbReference type="GO" id="GO:0008017">
    <property type="term" value="F:microtubule binding"/>
    <property type="evidence" value="ECO:0007669"/>
    <property type="project" value="InterPro"/>
</dbReference>
<feature type="domain" description="TFIIS-type" evidence="16">
    <location>
        <begin position="1736"/>
        <end position="1818"/>
    </location>
</feature>
<dbReference type="InterPro" id="IPR039812">
    <property type="entry name" value="Vesicle-fus_ATPase"/>
</dbReference>
<keyword evidence="7 10" id="KW-0067">ATP-binding</keyword>
<evidence type="ECO:0000313" key="20">
    <source>
        <dbReference type="Proteomes" id="UP001152797"/>
    </source>
</evidence>
<keyword evidence="8" id="KW-0653">Protein transport</keyword>
<dbReference type="PANTHER" id="PTHR23078">
    <property type="entry name" value="VESICULAR-FUSION PROTEIN NSF"/>
    <property type="match status" value="1"/>
</dbReference>
<comment type="similarity">
    <text evidence="10">Belongs to the TRAFAC class myosin-kinesin ATPase superfamily. Kinesin family.</text>
</comment>
<dbReference type="FunFam" id="3.40.50.300:FF:000166">
    <property type="entry name" value="vesicle-fusing ATPase isoform X1"/>
    <property type="match status" value="1"/>
</dbReference>
<organism evidence="17">
    <name type="scientific">Cladocopium goreaui</name>
    <dbReference type="NCBI Taxonomy" id="2562237"/>
    <lineage>
        <taxon>Eukaryota</taxon>
        <taxon>Sar</taxon>
        <taxon>Alveolata</taxon>
        <taxon>Dinophyceae</taxon>
        <taxon>Suessiales</taxon>
        <taxon>Symbiodiniaceae</taxon>
        <taxon>Cladocopium</taxon>
    </lineage>
</organism>
<dbReference type="PROSITE" id="PS00411">
    <property type="entry name" value="KINESIN_MOTOR_1"/>
    <property type="match status" value="1"/>
</dbReference>
<dbReference type="GO" id="GO:0003676">
    <property type="term" value="F:nucleic acid binding"/>
    <property type="evidence" value="ECO:0007669"/>
    <property type="project" value="InterPro"/>
</dbReference>
<feature type="coiled-coil region" evidence="12">
    <location>
        <begin position="1598"/>
        <end position="1632"/>
    </location>
</feature>
<dbReference type="SMART" id="SM00382">
    <property type="entry name" value="AAA"/>
    <property type="match status" value="2"/>
</dbReference>
<dbReference type="Pfam" id="PF00004">
    <property type="entry name" value="AAA"/>
    <property type="match status" value="2"/>
</dbReference>
<accession>A0A9P1GC76</accession>
<dbReference type="InterPro" id="IPR001752">
    <property type="entry name" value="Kinesin_motor_dom"/>
</dbReference>
<feature type="region of interest" description="Disordered" evidence="13">
    <location>
        <begin position="1155"/>
        <end position="1181"/>
    </location>
</feature>
<feature type="coiled-coil region" evidence="12">
    <location>
        <begin position="2668"/>
        <end position="2775"/>
    </location>
</feature>
<feature type="binding site" evidence="10">
    <location>
        <begin position="555"/>
        <end position="562"/>
    </location>
    <ligand>
        <name>ATP</name>
        <dbReference type="ChEBI" id="CHEBI:30616"/>
    </ligand>
</feature>
<evidence type="ECO:0000256" key="2">
    <source>
        <dbReference type="ARBA" id="ARBA00022448"/>
    </source>
</evidence>
<dbReference type="EMBL" id="CAMXCT030003546">
    <property type="protein sequence ID" value="CAL4792320.1"/>
    <property type="molecule type" value="Genomic_DNA"/>
</dbReference>
<reference evidence="17" key="1">
    <citation type="submission" date="2022-10" db="EMBL/GenBank/DDBJ databases">
        <authorList>
            <person name="Chen Y."/>
            <person name="Dougan E. K."/>
            <person name="Chan C."/>
            <person name="Rhodes N."/>
            <person name="Thang M."/>
        </authorList>
    </citation>
    <scope>NUCLEOTIDE SEQUENCE</scope>
</reference>
<evidence type="ECO:0000256" key="9">
    <source>
        <dbReference type="PROSITE-ProRule" id="PRU00023"/>
    </source>
</evidence>
<dbReference type="InterPro" id="IPR036770">
    <property type="entry name" value="Ankyrin_rpt-contain_sf"/>
</dbReference>
<keyword evidence="20" id="KW-1185">Reference proteome</keyword>
<dbReference type="InterPro" id="IPR019821">
    <property type="entry name" value="Kinesin_motor_CS"/>
</dbReference>
<dbReference type="CDD" id="cd10509">
    <property type="entry name" value="Zn-ribbon_RPC11"/>
    <property type="match status" value="1"/>
</dbReference>
<proteinExistence type="inferred from homology"/>
<keyword evidence="4 10" id="KW-0547">Nucleotide-binding</keyword>
<dbReference type="EMBL" id="CAMXCT020003546">
    <property type="protein sequence ID" value="CAL1158383.1"/>
    <property type="molecule type" value="Genomic_DNA"/>
</dbReference>
<evidence type="ECO:0000313" key="17">
    <source>
        <dbReference type="EMBL" id="CAI4005008.1"/>
    </source>
</evidence>
<feature type="signal peptide" evidence="14">
    <location>
        <begin position="1"/>
        <end position="23"/>
    </location>
</feature>
<dbReference type="SUPFAM" id="SSF48403">
    <property type="entry name" value="Ankyrin repeat"/>
    <property type="match status" value="1"/>
</dbReference>
<dbReference type="Gene3D" id="1.10.8.60">
    <property type="match status" value="1"/>
</dbReference>
<dbReference type="CDD" id="cd00106">
    <property type="entry name" value="KISc"/>
    <property type="match status" value="1"/>
</dbReference>
<dbReference type="InterPro" id="IPR041569">
    <property type="entry name" value="AAA_lid_3"/>
</dbReference>
<dbReference type="Gene3D" id="1.10.418.50">
    <property type="entry name" value="Microtubule-binding protein MIP-T3"/>
    <property type="match status" value="1"/>
</dbReference>
<dbReference type="GO" id="GO:0016887">
    <property type="term" value="F:ATP hydrolysis activity"/>
    <property type="evidence" value="ECO:0007669"/>
    <property type="project" value="InterPro"/>
</dbReference>
<dbReference type="GO" id="GO:0003777">
    <property type="term" value="F:microtubule motor activity"/>
    <property type="evidence" value="ECO:0007669"/>
    <property type="project" value="InterPro"/>
</dbReference>
<dbReference type="SUPFAM" id="SSF54585">
    <property type="entry name" value="Cdc48 domain 2-like"/>
    <property type="match status" value="1"/>
</dbReference>
<dbReference type="InterPro" id="IPR004201">
    <property type="entry name" value="Cdc48_dom2"/>
</dbReference>
<dbReference type="GO" id="GO:0043001">
    <property type="term" value="P:Golgi to plasma membrane protein transport"/>
    <property type="evidence" value="ECO:0007669"/>
    <property type="project" value="TreeGrafter"/>
</dbReference>
<dbReference type="GO" id="GO:0006891">
    <property type="term" value="P:intra-Golgi vesicle-mediated transport"/>
    <property type="evidence" value="ECO:0007669"/>
    <property type="project" value="TreeGrafter"/>
</dbReference>
<evidence type="ECO:0000256" key="14">
    <source>
        <dbReference type="SAM" id="SignalP"/>
    </source>
</evidence>
<evidence type="ECO:0000259" key="15">
    <source>
        <dbReference type="PROSITE" id="PS50067"/>
    </source>
</evidence>
<keyword evidence="3" id="KW-0479">Metal-binding</keyword>
<dbReference type="InterPro" id="IPR002110">
    <property type="entry name" value="Ankyrin_rpt"/>
</dbReference>
<dbReference type="Gene3D" id="3.40.850.10">
    <property type="entry name" value="Kinesin motor domain"/>
    <property type="match status" value="1"/>
</dbReference>
<dbReference type="InterPro" id="IPR003959">
    <property type="entry name" value="ATPase_AAA_core"/>
</dbReference>
<dbReference type="PROSITE" id="PS50088">
    <property type="entry name" value="ANK_REPEAT"/>
    <property type="match status" value="1"/>
</dbReference>
<dbReference type="GO" id="GO:0008270">
    <property type="term" value="F:zinc ion binding"/>
    <property type="evidence" value="ECO:0007669"/>
    <property type="project" value="UniProtKB-KW"/>
</dbReference>
<comment type="similarity">
    <text evidence="1">Belongs to the AAA ATPase family.</text>
</comment>
<dbReference type="EMBL" id="CAMXCT010003546">
    <property type="protein sequence ID" value="CAI4005008.1"/>
    <property type="molecule type" value="Genomic_DNA"/>
</dbReference>
<dbReference type="InterPro" id="IPR042576">
    <property type="entry name" value="TRAF3IP1_N_sf"/>
</dbReference>
<gene>
    <name evidence="17" type="ORF">C1SCF055_LOCUS30765</name>
</gene>
<sequence>MKCPAFRFGWLPAAFCCLAPCSALLHSSHSSAGRRLSHCDSAAPKNSCCNWQCDSSMGWMPRHPQSEFTGSSDEECCQRTCQHFQCPTGYKANALYKSNTGWSAEVCCDKTCESFECRDGYRVVEAAASKVNLTHEECCAQTCELHQCGVLWSPSEYRSTWVGDSDQVCCEPRCALMSCGDGWAVNDLKVDQVGVTREECCSKTCSLVKCAVGWKVPENRLKSVPQKETECCQKTCEHHVCGHGYVKDATKNGLFNPSNDRCCEKTCAAFQCPEGWVRDRTKSKLLATSAEECCEKSCKIHECSEGWLTNSSKASVLGSSDEVCCDKTCAVHECQKGTLRPSPSKEGGVSDEQCCESKLCPELRKLKKSPAGHCNGFSQEECEGYYTILHTAKEMKSKNETVKPDTDVFVKCVYDKEFDLCSEHIHLSTAVLLRCPDVHLRTGWAQASGRSPWSLTMDEKKSDCVKVAVRLRPLSTKEVGNNESSIIELVEQTAASGETGSVVINDPENKEKPSSFAFDLVFGTESLQETVFEAIGRAAVNSTLTGYNGTIFAYGQTGSGKSWCMMGGSGDLKGIIPRVNEELFAQINEQQATSSRQFLVMCSFFEIYNEIIFDLFNPCADRSKLGAGLQVKEHPVLGIYVKDLQEIVASDAEKLVQLMHSGTKNRAVSSTLMNSVSSRSHSIFTIKVHQKDEEDKSKNVFAKLNLVDLAGSERQKGTGASGQTLKEGANINKSLSALGNVINALVEIANGKKTFVPFRNSKLTRVLQESLGGNSLCTMLATLSPAASNYEETMSTLRYANRAKAIKVSATKNEEASQLSRLNSEIEELKKKLAASESGAGGDRGDIGVASAERKAMQEKLQGQLADMQQMVSSTWEDKAKLSADHESQISKALDDQKKQTKAMQEECRKRLRVLEDQNDLELSIRGLMDTLQSLPAEVCGGATPLPPLCEKLCSCELPQQWLKLVADIAEIVEEGKKESAMVVAYQNAFREDLRLWVDGEGGDELPIARTGARRAVTKLETLKREVAKTCSSQTLGRSKVQNFIAAVRETHEEWLTQGVDIIKGDLKEESPDTGDASPIVDHSGVSPLYAQVLKDIDSILILIQNQARIKVDSNMSGEAQPVAELVLQGLGLLGLANPTAMSPDEELIRSFLGEGSGTEAPKAPKAPRESRPIQEWSVEDVDESPEGTEFVLKQVISLETLNKKRTALELLARPPPKFVHDVAILIQEKTGFMQAMSHEWPEQSRDARIELLQYIADSSSSCLGARIDFDPSDVLKGKEVGKTLRLLQLLSLASIKFSAQREKPMLDRPLSLQRKASKTRLDEMSPFLEAVSRCLKAVLELHARGDGPSPTREDPTFRAMQDRLEAEQQLRRRNEERLVQLQAEAQSLTQSLAQQHEELEQVTQAAVASAERKAKLQAEVQLSRQRLLEKASTLRNPKVENLKAEMDDVMSSAEHQKNEKISLQKTLQEMSQEQIEAETRRETLQMEVQRMQASVAEAQGSSNDEVLLVQAEHEKLRMKIASLEEKMRQFSEEEDIERDQETQLLEEKQLVMRRSEDLQMQLQVILEERDGLREGMDLLWQEKTHLEEELENVSEGYSHLSNRLMEKIEETRELEEQMQQYEKSMRALENDQTSPVPPFKIDKASHVDVGAILPNLSLRPGLGRLSWDAWLGRGGPGANLLIVEIGRSSSSSFKCRTCPYVYQIREKLTSKQMIVRKEVDDVLGGAEAWKDVDQCDAHCPKCGNGQAYFRQMQTRSADEPMTTFYRSAKKELRAKGYADVGFQMDMPEATLDSTLAFTNKCYVSQSDLLQLCPSRETSPGAGGTGSYIEVKSCVFSVEAHRAMEPGTIAFNKVQREFARIGLNQEVFAKQFTLPKGFDLGTCKLEVDYFLKPAADTPKLEVKDEELEEIMRKNFQFQVFTVGQTIAVDYNGTLLKFDVRSLMPPDLGDGAAAAQKLNSGLLAALTDLDFQQGPSGKLHVLSNKIQQRSIFRPDFNFEDLGIGGLSKQFGDIFRRAFAARVFPPHMIRDLGISHVRGMLLHGPPGTGKTLIARKLAKFLKAAEPKIVNGPEVLNKYVGQAEENIRNLFADAEKDEKTLGENSPLHVVIFDEIDSICKSRGSTRDGTGVHDSIVNQLLSKIDGVDSLNNILLIGMTNRKDLIDEALLRPGRLEIHVEISLPDEHGRVEILNIHTKSMRDKGYLEKDVSIPSIASKTKNFSGAELEGLIRSATSYAMNRKVSFTDLSIKEGDFRISNEDFELALDEVKPAFGQHSDDFEKCIPFGIQSFSEEFKHTVGSCKSILEQVRSSSHTPIMSLLLHGSKGCGKTALSAFLAQGSDYPFVRRIGSDKYVGYSEQAKISAIAKIFEDAYKSDLSCIVLDDIERLVDYVRVGPRFSTPVLQALFALLKRPPPKENSRLLVIGTATDAQFLEDVELLHAFNVALAIPELSNPSEYKAVLEPLPGFTPPAVQEISAGLSGQRVGIKTLLLVAEMAVQRENPVQIGAFKIHRDSTDTLGAAPPVRMREPDQSQGDALRVGALTRLKGFVSVLGEELRRDLDSGSPDSEGWQLRQASVESRQVQLQELRQMLNDVRETTPEEMRQIRQASNVRPEPMATADAVDGVVQELHDAIGRNVRLARREAVLEAYCEEQNKILRCVESSESRLKDCEAQESGKIEELKQAKLAAEREALEMKVSWRKDRMELHRVQMELQQAQQAVANLQEQLSEVAQKEEAQRGLLQSARVTDIQATVWQSKVANQAKDLERLKSRCAELDSERILNRGSSLGQYQSLEAWAADAKQVESQQALQKKIFQERCVELQAKLDKSRVAYYEKGRELQVVRIQHEEERQQLQQQKDEALRGHQSMEKEKRMLQEKVTDLEVQIAESLLSSSYHASQHGQLRARVEDLSTGGKSQELVQQLAELDAKYQDLEGRYAVANAARSGLARQCGLLEEENARLEESLSKELRDKEDLLESHAESSVASASKLAERLRHFERQQQELETEAAEDRSRLRMELANAEAQHADMERLRERERLVEQLKMQYHLAQKLLVRFRGVHDALAWKDLMAEVDLTILSIAQAGGAKGMGQGMVLTELVTQLHHLAESAQQQTERRQIQLESAESAAEAAQQQQFAAELRQEELETQNLRLEAELAKTQMIQSTLQDSKPLALPDDLPEEYSAIIKEVVLNGWDSVEWGGNFTLLHWAAMQNRQHLCQSLLELRANPSLRDDTGMTAADYAREKGHQEVTATLQSVHLLKR</sequence>
<dbReference type="PROSITE" id="PS50067">
    <property type="entry name" value="KINESIN_MOTOR_2"/>
    <property type="match status" value="1"/>
</dbReference>
<dbReference type="FunFam" id="1.10.8.60:FF:000127">
    <property type="entry name" value="Vesicular-fusion protein SEC18"/>
    <property type="match status" value="1"/>
</dbReference>
<dbReference type="Gene3D" id="3.10.330.10">
    <property type="match status" value="1"/>
</dbReference>
<evidence type="ECO:0000256" key="5">
    <source>
        <dbReference type="ARBA" id="ARBA00022771"/>
    </source>
</evidence>
<dbReference type="GO" id="GO:0007018">
    <property type="term" value="P:microtubule-based movement"/>
    <property type="evidence" value="ECO:0007669"/>
    <property type="project" value="InterPro"/>
</dbReference>
<comment type="caution">
    <text evidence="17">The sequence shown here is derived from an EMBL/GenBank/DDBJ whole genome shotgun (WGS) entry which is preliminary data.</text>
</comment>
<evidence type="ECO:0000256" key="7">
    <source>
        <dbReference type="ARBA" id="ARBA00022840"/>
    </source>
</evidence>
<keyword evidence="6" id="KW-0862">Zinc</keyword>
<dbReference type="Gene3D" id="2.20.25.10">
    <property type="match status" value="1"/>
</dbReference>
<dbReference type="SUPFAM" id="SSF52540">
    <property type="entry name" value="P-loop containing nucleoside triphosphate hydrolases"/>
    <property type="match status" value="3"/>
</dbReference>
<evidence type="ECO:0000256" key="11">
    <source>
        <dbReference type="PROSITE-ProRule" id="PRU00472"/>
    </source>
</evidence>
<dbReference type="InterPro" id="IPR003593">
    <property type="entry name" value="AAA+_ATPase"/>
</dbReference>
<feature type="chain" id="PRO_5043272663" evidence="14">
    <location>
        <begin position="24"/>
        <end position="3256"/>
    </location>
</feature>
<dbReference type="InterPro" id="IPR009010">
    <property type="entry name" value="Asp_de-COase-like_dom_sf"/>
</dbReference>
<keyword evidence="2" id="KW-0813">Transport</keyword>
<evidence type="ECO:0000256" key="10">
    <source>
        <dbReference type="PROSITE-ProRule" id="PRU00283"/>
    </source>
</evidence>
<dbReference type="Pfam" id="PF00225">
    <property type="entry name" value="Kinesin"/>
    <property type="match status" value="1"/>
</dbReference>
<evidence type="ECO:0000256" key="13">
    <source>
        <dbReference type="SAM" id="MobiDB-lite"/>
    </source>
</evidence>
<dbReference type="InterPro" id="IPR003960">
    <property type="entry name" value="ATPase_AAA_CS"/>
</dbReference>
<protein>
    <submittedName>
        <fullName evidence="19">Vesicle-fusing ATPase (N-ethylmaleimide-sensitiv e fusion protein) (Vesicular-fusion protein NSF)</fullName>
    </submittedName>
</protein>
<evidence type="ECO:0000256" key="3">
    <source>
        <dbReference type="ARBA" id="ARBA00022723"/>
    </source>
</evidence>
<feature type="coiled-coil region" evidence="12">
    <location>
        <begin position="2912"/>
        <end position="3035"/>
    </location>
</feature>
<dbReference type="InterPro" id="IPR027417">
    <property type="entry name" value="P-loop_NTPase"/>
</dbReference>
<dbReference type="Pfam" id="PF10243">
    <property type="entry name" value="MIP-T3"/>
    <property type="match status" value="1"/>
</dbReference>
<dbReference type="GO" id="GO:0035494">
    <property type="term" value="P:SNARE complex disassembly"/>
    <property type="evidence" value="ECO:0007669"/>
    <property type="project" value="InterPro"/>
</dbReference>
<feature type="repeat" description="ANK" evidence="9">
    <location>
        <begin position="3195"/>
        <end position="3227"/>
    </location>
</feature>
<keyword evidence="14" id="KW-0732">Signal</keyword>
<dbReference type="SMART" id="SM00129">
    <property type="entry name" value="KISc"/>
    <property type="match status" value="1"/>
</dbReference>
<dbReference type="GO" id="GO:0006351">
    <property type="term" value="P:DNA-templated transcription"/>
    <property type="evidence" value="ECO:0007669"/>
    <property type="project" value="InterPro"/>
</dbReference>
<evidence type="ECO:0000313" key="19">
    <source>
        <dbReference type="EMBL" id="CAL4792320.1"/>
    </source>
</evidence>
<feature type="coiled-coil region" evidence="12">
    <location>
        <begin position="1358"/>
        <end position="1541"/>
    </location>
</feature>
<evidence type="ECO:0000256" key="1">
    <source>
        <dbReference type="ARBA" id="ARBA00006914"/>
    </source>
</evidence>
<dbReference type="Pfam" id="PF13637">
    <property type="entry name" value="Ank_4"/>
    <property type="match status" value="1"/>
</dbReference>
<keyword evidence="9" id="KW-0040">ANK repeat</keyword>
<dbReference type="Pfam" id="PF17862">
    <property type="entry name" value="AAA_lid_3"/>
    <property type="match status" value="1"/>
</dbReference>
<reference evidence="18" key="2">
    <citation type="submission" date="2024-04" db="EMBL/GenBank/DDBJ databases">
        <authorList>
            <person name="Chen Y."/>
            <person name="Shah S."/>
            <person name="Dougan E. K."/>
            <person name="Thang M."/>
            <person name="Chan C."/>
        </authorList>
    </citation>
    <scope>NUCLEOTIDE SEQUENCE [LARGE SCALE GENOMIC DNA]</scope>
</reference>
<dbReference type="Pfam" id="PF02933">
    <property type="entry name" value="CDC48_2"/>
    <property type="match status" value="1"/>
</dbReference>
<dbReference type="Gene3D" id="3.40.50.300">
    <property type="entry name" value="P-loop containing nucleotide triphosphate hydrolases"/>
    <property type="match status" value="2"/>
</dbReference>
<evidence type="ECO:0000256" key="6">
    <source>
        <dbReference type="ARBA" id="ARBA00022833"/>
    </source>
</evidence>
<dbReference type="InterPro" id="IPR040468">
    <property type="entry name" value="TRAF3IP1_N"/>
</dbReference>
<keyword evidence="5 11" id="KW-0863">Zinc-finger</keyword>
<dbReference type="InterPro" id="IPR001222">
    <property type="entry name" value="Znf_TFIIS"/>
</dbReference>
<dbReference type="PRINTS" id="PR00380">
    <property type="entry name" value="KINESINHEAVY"/>
</dbReference>
<evidence type="ECO:0000256" key="8">
    <source>
        <dbReference type="ARBA" id="ARBA00022927"/>
    </source>
</evidence>
<dbReference type="SUPFAM" id="SSF57783">
    <property type="entry name" value="Zinc beta-ribbon"/>
    <property type="match status" value="1"/>
</dbReference>
<keyword evidence="12" id="KW-0175">Coiled coil</keyword>
<dbReference type="GO" id="GO:0005524">
    <property type="term" value="F:ATP binding"/>
    <property type="evidence" value="ECO:0007669"/>
    <property type="project" value="UniProtKB-UniRule"/>
</dbReference>
<dbReference type="GO" id="GO:0005795">
    <property type="term" value="C:Golgi stack"/>
    <property type="evidence" value="ECO:0007669"/>
    <property type="project" value="TreeGrafter"/>
</dbReference>
<dbReference type="Proteomes" id="UP001152797">
    <property type="component" value="Unassembled WGS sequence"/>
</dbReference>
<feature type="coiled-coil region" evidence="12">
    <location>
        <begin position="3101"/>
        <end position="3156"/>
    </location>
</feature>
<dbReference type="Gene3D" id="1.25.40.20">
    <property type="entry name" value="Ankyrin repeat-containing domain"/>
    <property type="match status" value="1"/>
</dbReference>
<dbReference type="Pfam" id="PF01096">
    <property type="entry name" value="Zn_ribbon_TFIIS"/>
    <property type="match status" value="1"/>
</dbReference>
<dbReference type="InterPro" id="IPR036961">
    <property type="entry name" value="Kinesin_motor_dom_sf"/>
</dbReference>
<dbReference type="OrthoDB" id="9982946at2759"/>
<dbReference type="PROSITE" id="PS00674">
    <property type="entry name" value="AAA"/>
    <property type="match status" value="1"/>
</dbReference>
<evidence type="ECO:0000313" key="18">
    <source>
        <dbReference type="EMBL" id="CAL1158383.1"/>
    </source>
</evidence>
<dbReference type="PANTHER" id="PTHR23078:SF3">
    <property type="entry name" value="VESICLE-FUSING ATPASE"/>
    <property type="match status" value="1"/>
</dbReference>
<dbReference type="FunFam" id="3.40.50.300:FF:000187">
    <property type="entry name" value="Vesicular-fusion ATPase SEC18"/>
    <property type="match status" value="1"/>
</dbReference>
<feature type="coiled-coil region" evidence="12">
    <location>
        <begin position="2833"/>
        <end position="2881"/>
    </location>
</feature>
<dbReference type="SUPFAM" id="SSF50692">
    <property type="entry name" value="ADC-like"/>
    <property type="match status" value="1"/>
</dbReference>
<feature type="domain" description="Kinesin motor" evidence="15">
    <location>
        <begin position="464"/>
        <end position="806"/>
    </location>
</feature>
<evidence type="ECO:0000256" key="4">
    <source>
        <dbReference type="ARBA" id="ARBA00022741"/>
    </source>
</evidence>
<dbReference type="SMART" id="SM00440">
    <property type="entry name" value="ZnF_C2C2"/>
    <property type="match status" value="1"/>
</dbReference>
<dbReference type="PROSITE" id="PS51133">
    <property type="entry name" value="ZF_TFIIS_2"/>
    <property type="match status" value="1"/>
</dbReference>
<keyword evidence="10" id="KW-0505">Motor protein</keyword>
<dbReference type="InterPro" id="IPR029067">
    <property type="entry name" value="CDC48_domain_2-like_sf"/>
</dbReference>